<dbReference type="Proteomes" id="UP000327013">
    <property type="component" value="Unassembled WGS sequence"/>
</dbReference>
<feature type="region of interest" description="Disordered" evidence="1">
    <location>
        <begin position="748"/>
        <end position="775"/>
    </location>
</feature>
<dbReference type="OrthoDB" id="534047at2759"/>
<dbReference type="SUPFAM" id="SSF51905">
    <property type="entry name" value="FAD/NAD(P)-binding domain"/>
    <property type="match status" value="1"/>
</dbReference>
<accession>A0A5N6L495</accession>
<organism evidence="3 4">
    <name type="scientific">Carpinus fangiana</name>
    <dbReference type="NCBI Taxonomy" id="176857"/>
    <lineage>
        <taxon>Eukaryota</taxon>
        <taxon>Viridiplantae</taxon>
        <taxon>Streptophyta</taxon>
        <taxon>Embryophyta</taxon>
        <taxon>Tracheophyta</taxon>
        <taxon>Spermatophyta</taxon>
        <taxon>Magnoliopsida</taxon>
        <taxon>eudicotyledons</taxon>
        <taxon>Gunneridae</taxon>
        <taxon>Pentapetalae</taxon>
        <taxon>rosids</taxon>
        <taxon>fabids</taxon>
        <taxon>Fagales</taxon>
        <taxon>Betulaceae</taxon>
        <taxon>Carpinus</taxon>
    </lineage>
</organism>
<dbReference type="EMBL" id="VIBQ01000062">
    <property type="protein sequence ID" value="KAB8556628.1"/>
    <property type="molecule type" value="Genomic_DNA"/>
</dbReference>
<dbReference type="Gene3D" id="3.50.50.60">
    <property type="entry name" value="FAD/NAD(P)-binding domain"/>
    <property type="match status" value="1"/>
</dbReference>
<evidence type="ECO:0000256" key="1">
    <source>
        <dbReference type="SAM" id="MobiDB-lite"/>
    </source>
</evidence>
<dbReference type="GO" id="GO:0005737">
    <property type="term" value="C:cytoplasm"/>
    <property type="evidence" value="ECO:0007669"/>
    <property type="project" value="TreeGrafter"/>
</dbReference>
<protein>
    <recommendedName>
        <fullName evidence="2">FAD dependent oxidoreductase domain-containing protein</fullName>
    </recommendedName>
</protein>
<dbReference type="AlphaFoldDB" id="A0A5N6L495"/>
<sequence>MDARARVPPGVPRLNPTVSYWQSPPAEIATFRSTEDLPTNADYVIVGSGISGACIAHGLLMKRPDASVIMLEARTACSGATGRNGGHTKAASYRTFLEHQRTFGTEEAVKIAQLEHQNIKATEAFAKLHNIDCDIHPCETADVFVAENQWQAALEATKTLNAASACDVETYTIHSASEAQTKFLTPGAIGGITYCAGSISAYKLTIGILKLALEKGLNLQTNTPAISLCSVGRTIDNIWQIATPRGHVTSPNVILATNGYSAHFLPELQGVIVPLRGHCTAQRPGMGLPKPALPMTYSFFYEAGYEYMISRPIGSKGQGDIIIGGGRTIALPNEGLAEFGETNDTVLEPALATYLHGCAAEYFGRNWGRDHSDGREKTTWSGIMGISADGLPYVGSMPGKEGVWISAGFNGHGMVMCLKSAEGLVNLMLDGDVATWFPRSFLMSEDRLKQMTDCTKLNTTNSEDGAKGKIHVSVHVQIRGHQAWLSLSEMLLIESDLSNLKHKQADRQEGRVELGYRDRQMRHFSTPQHANCVGVVPAGHKAGDRQDILPFGSLAHRVSGVMIESRLSFYRSFHRLGFATSAPQTSIIVSIMSSAIAINISDETIAPLSKVDSAVAGLSSSPTDKKISHRRTSSSVSGVFKMEELMFPEEKGQDITIPIETQQLGWKINTPASKVEDPEVLKKFLINPPVKKIDLRTPLGIVMTARNMKGVTIKDALDAIYKANKKKASFEWDKEESWESLIIHTKKEAGGAGMAPSSKKAKKKEEKAAAAADGA</sequence>
<keyword evidence="4" id="KW-1185">Reference proteome</keyword>
<evidence type="ECO:0000313" key="4">
    <source>
        <dbReference type="Proteomes" id="UP000327013"/>
    </source>
</evidence>
<dbReference type="PANTHER" id="PTHR13847">
    <property type="entry name" value="SARCOSINE DEHYDROGENASE-RELATED"/>
    <property type="match status" value="1"/>
</dbReference>
<dbReference type="Pfam" id="PF01266">
    <property type="entry name" value="DAO"/>
    <property type="match status" value="1"/>
</dbReference>
<comment type="caution">
    <text evidence="3">The sequence shown here is derived from an EMBL/GenBank/DDBJ whole genome shotgun (WGS) entry which is preliminary data.</text>
</comment>
<dbReference type="InterPro" id="IPR036188">
    <property type="entry name" value="FAD/NAD-bd_sf"/>
</dbReference>
<feature type="domain" description="FAD dependent oxidoreductase" evidence="2">
    <location>
        <begin position="42"/>
        <end position="422"/>
    </location>
</feature>
<proteinExistence type="predicted"/>
<name>A0A5N6L495_9ROSI</name>
<dbReference type="Gene3D" id="3.30.9.10">
    <property type="entry name" value="D-Amino Acid Oxidase, subunit A, domain 2"/>
    <property type="match status" value="1"/>
</dbReference>
<dbReference type="InterPro" id="IPR006076">
    <property type="entry name" value="FAD-dep_OxRdtase"/>
</dbReference>
<gene>
    <name evidence="3" type="ORF">FH972_025664</name>
</gene>
<dbReference type="PANTHER" id="PTHR13847:SF284">
    <property type="entry name" value="FAD DEPENDENT OXIDOREDUCTASE DOMAIN-CONTAINING PROTEIN"/>
    <property type="match status" value="1"/>
</dbReference>
<evidence type="ECO:0000259" key="2">
    <source>
        <dbReference type="Pfam" id="PF01266"/>
    </source>
</evidence>
<evidence type="ECO:0000313" key="3">
    <source>
        <dbReference type="EMBL" id="KAB8556628.1"/>
    </source>
</evidence>
<reference evidence="3 4" key="1">
    <citation type="submission" date="2019-06" db="EMBL/GenBank/DDBJ databases">
        <title>A chromosomal-level reference genome of Carpinus fangiana (Coryloideae, Betulaceae).</title>
        <authorList>
            <person name="Yang X."/>
            <person name="Wang Z."/>
            <person name="Zhang L."/>
            <person name="Hao G."/>
            <person name="Liu J."/>
            <person name="Yang Y."/>
        </authorList>
    </citation>
    <scope>NUCLEOTIDE SEQUENCE [LARGE SCALE GENOMIC DNA]</scope>
    <source>
        <strain evidence="3">Cfa_2016G</strain>
        <tissue evidence="3">Leaf</tissue>
    </source>
</reference>